<dbReference type="EMBL" id="GBXM01004664">
    <property type="protein sequence ID" value="JAI03914.1"/>
    <property type="molecule type" value="Transcribed_RNA"/>
</dbReference>
<reference evidence="1" key="1">
    <citation type="submission" date="2014-11" db="EMBL/GenBank/DDBJ databases">
        <authorList>
            <person name="Amaro Gonzalez C."/>
        </authorList>
    </citation>
    <scope>NUCLEOTIDE SEQUENCE</scope>
</reference>
<sequence length="24" mass="2860">MECGLLFSPERFQHHCRSSLQQLL</sequence>
<reference evidence="1" key="2">
    <citation type="journal article" date="2015" name="Fish Shellfish Immunol.">
        <title>Early steps in the European eel (Anguilla anguilla)-Vibrio vulnificus interaction in the gills: Role of the RtxA13 toxin.</title>
        <authorList>
            <person name="Callol A."/>
            <person name="Pajuelo D."/>
            <person name="Ebbesson L."/>
            <person name="Teles M."/>
            <person name="MacKenzie S."/>
            <person name="Amaro C."/>
        </authorList>
    </citation>
    <scope>NUCLEOTIDE SEQUENCE</scope>
</reference>
<accession>A0A0E9XQF1</accession>
<name>A0A0E9XQF1_ANGAN</name>
<proteinExistence type="predicted"/>
<dbReference type="AlphaFoldDB" id="A0A0E9XQF1"/>
<protein>
    <submittedName>
        <fullName evidence="1">Uncharacterized protein</fullName>
    </submittedName>
</protein>
<evidence type="ECO:0000313" key="1">
    <source>
        <dbReference type="EMBL" id="JAI03914.1"/>
    </source>
</evidence>
<organism evidence="1">
    <name type="scientific">Anguilla anguilla</name>
    <name type="common">European freshwater eel</name>
    <name type="synonym">Muraena anguilla</name>
    <dbReference type="NCBI Taxonomy" id="7936"/>
    <lineage>
        <taxon>Eukaryota</taxon>
        <taxon>Metazoa</taxon>
        <taxon>Chordata</taxon>
        <taxon>Craniata</taxon>
        <taxon>Vertebrata</taxon>
        <taxon>Euteleostomi</taxon>
        <taxon>Actinopterygii</taxon>
        <taxon>Neopterygii</taxon>
        <taxon>Teleostei</taxon>
        <taxon>Anguilliformes</taxon>
        <taxon>Anguillidae</taxon>
        <taxon>Anguilla</taxon>
    </lineage>
</organism>